<evidence type="ECO:0000313" key="2">
    <source>
        <dbReference type="EMBL" id="WPY01189.1"/>
    </source>
</evidence>
<sequence length="326" mass="32054">MEKKPKFLKNLLTTASAIAVIAGGVNSTALGAVVDTAGTPATITAGAGVNLTAIFTDGVDTIRLAGPHDLNTGSAINMAGGGININGNANQTFTVGHAVANYGVDLAMNLILNAGGTITVQDVIGVNNVTVNNGGVLTAARDVSQDLIVTDGGTVTTVRNVTRDVTITGAGVVTAQTGTVGRNLSVAGTGLYGGAVGADVTGTVTINTTNGGNNTLHDAIGAGQHVTVTAGNLVMNDITNAGTDLLANGGVTTIRAVGRDAILRNGAVVNQAGAVGRNLDVGGASLYVGAVGADVTGTVTINTTNGGNNTLHDGDRSRSACYSYSG</sequence>
<gene>
    <name evidence="2" type="ORF">Trichorick_01094</name>
</gene>
<reference evidence="2 3" key="1">
    <citation type="submission" date="2022-10" db="EMBL/GenBank/DDBJ databases">
        <title>Host association and intracellularity evolved multiple times independently in the Rickettsiales.</title>
        <authorList>
            <person name="Castelli M."/>
            <person name="Nardi T."/>
            <person name="Gammuto L."/>
            <person name="Bellinzona G."/>
            <person name="Sabaneyeva E."/>
            <person name="Potekhin A."/>
            <person name="Serra V."/>
            <person name="Petroni G."/>
            <person name="Sassera D."/>
        </authorList>
    </citation>
    <scope>NUCLEOTIDE SEQUENCE [LARGE SCALE GENOMIC DNA]</scope>
    <source>
        <strain evidence="2 3">Kr 154-4</strain>
    </source>
</reference>
<accession>A0ABZ0UT35</accession>
<dbReference type="RefSeq" id="WP_323737983.1">
    <property type="nucleotide sequence ID" value="NZ_CP112932.1"/>
</dbReference>
<organism evidence="2 3">
    <name type="scientific">Candidatus Trichorickettsia mobilis</name>
    <dbReference type="NCBI Taxonomy" id="1346319"/>
    <lineage>
        <taxon>Bacteria</taxon>
        <taxon>Pseudomonadati</taxon>
        <taxon>Pseudomonadota</taxon>
        <taxon>Alphaproteobacteria</taxon>
        <taxon>Rickettsiales</taxon>
        <taxon>Rickettsiaceae</taxon>
        <taxon>Rickettsieae</taxon>
        <taxon>Candidatus Trichorickettsia</taxon>
    </lineage>
</organism>
<feature type="signal peptide" evidence="1">
    <location>
        <begin position="1"/>
        <end position="31"/>
    </location>
</feature>
<evidence type="ECO:0000313" key="3">
    <source>
        <dbReference type="Proteomes" id="UP001326613"/>
    </source>
</evidence>
<feature type="chain" id="PRO_5045702407" evidence="1">
    <location>
        <begin position="32"/>
        <end position="326"/>
    </location>
</feature>
<dbReference type="EMBL" id="CP112932">
    <property type="protein sequence ID" value="WPY01189.1"/>
    <property type="molecule type" value="Genomic_DNA"/>
</dbReference>
<evidence type="ECO:0000256" key="1">
    <source>
        <dbReference type="SAM" id="SignalP"/>
    </source>
</evidence>
<proteinExistence type="predicted"/>
<keyword evidence="1" id="KW-0732">Signal</keyword>
<name>A0ABZ0UT35_9RICK</name>
<protein>
    <submittedName>
        <fullName evidence="2">Uncharacterized protein</fullName>
    </submittedName>
</protein>
<dbReference type="Proteomes" id="UP001326613">
    <property type="component" value="Chromosome"/>
</dbReference>
<keyword evidence="3" id="KW-1185">Reference proteome</keyword>